<dbReference type="Gene3D" id="3.10.120.10">
    <property type="entry name" value="Cytochrome b5-like heme/steroid binding domain"/>
    <property type="match status" value="1"/>
</dbReference>
<dbReference type="Pfam" id="PF00174">
    <property type="entry name" value="Oxidored_molyb"/>
    <property type="match status" value="1"/>
</dbReference>
<keyword evidence="10" id="KW-0285">Flavoprotein</keyword>
<dbReference type="GO" id="GO:0006809">
    <property type="term" value="P:nitric oxide biosynthetic process"/>
    <property type="evidence" value="ECO:0007669"/>
    <property type="project" value="InterPro"/>
</dbReference>
<accession>A0A1Y2FJL2</accession>
<comment type="function">
    <text evidence="3">Nitrate reductase is a key enzyme involved in the first step of nitrate assimilation in plants, fungi and bacteria.</text>
</comment>
<name>A0A1Y2FJL2_9BASI</name>
<dbReference type="InterPro" id="IPR022407">
    <property type="entry name" value="OxRdtase_Mopterin_BS"/>
</dbReference>
<evidence type="ECO:0000256" key="6">
    <source>
        <dbReference type="ARBA" id="ARBA00012673"/>
    </source>
</evidence>
<evidence type="ECO:0000256" key="19">
    <source>
        <dbReference type="SAM" id="MobiDB-lite"/>
    </source>
</evidence>
<dbReference type="InterPro" id="IPR012137">
    <property type="entry name" value="Nitr_rd_NADH"/>
</dbReference>
<dbReference type="InterPro" id="IPR014756">
    <property type="entry name" value="Ig_E-set"/>
</dbReference>
<dbReference type="Gene3D" id="3.40.50.80">
    <property type="entry name" value="Nucleotide-binding domain of ferredoxin-NADP reductase (FNR) module"/>
    <property type="match status" value="1"/>
</dbReference>
<dbReference type="GO" id="GO:0050464">
    <property type="term" value="F:nitrate reductase (NADPH) activity"/>
    <property type="evidence" value="ECO:0007669"/>
    <property type="project" value="UniProtKB-EC"/>
</dbReference>
<reference evidence="22 23" key="1">
    <citation type="submission" date="2016-07" db="EMBL/GenBank/DDBJ databases">
        <title>Pervasive Adenine N6-methylation of Active Genes in Fungi.</title>
        <authorList>
            <consortium name="DOE Joint Genome Institute"/>
            <person name="Mondo S.J."/>
            <person name="Dannebaum R.O."/>
            <person name="Kuo R.C."/>
            <person name="Labutti K."/>
            <person name="Haridas S."/>
            <person name="Kuo A."/>
            <person name="Salamov A."/>
            <person name="Ahrendt S.R."/>
            <person name="Lipzen A."/>
            <person name="Sullivan W."/>
            <person name="Andreopoulos W.B."/>
            <person name="Clum A."/>
            <person name="Lindquist E."/>
            <person name="Daum C."/>
            <person name="Ramamoorthy G.K."/>
            <person name="Gryganskyi A."/>
            <person name="Culley D."/>
            <person name="Magnuson J.K."/>
            <person name="James T.Y."/>
            <person name="O'Malley M.A."/>
            <person name="Stajich J.E."/>
            <person name="Spatafora J.W."/>
            <person name="Visel A."/>
            <person name="Grigoriev I.V."/>
        </authorList>
    </citation>
    <scope>NUCLEOTIDE SEQUENCE [LARGE SCALE GENOMIC DNA]</scope>
    <source>
        <strain evidence="22 23">62-1032</strain>
    </source>
</reference>
<comment type="cofactor">
    <cofactor evidence="18">
        <name>Mo-molybdopterin</name>
        <dbReference type="ChEBI" id="CHEBI:71302"/>
    </cofactor>
    <text evidence="18">Binds 1 Mo-molybdopterin (Mo-MPT) cofactor per subunit.</text>
</comment>
<dbReference type="Gene3D" id="2.40.30.10">
    <property type="entry name" value="Translation factors"/>
    <property type="match status" value="1"/>
</dbReference>
<feature type="compositionally biased region" description="Polar residues" evidence="19">
    <location>
        <begin position="19"/>
        <end position="29"/>
    </location>
</feature>
<evidence type="ECO:0000259" key="21">
    <source>
        <dbReference type="PROSITE" id="PS51384"/>
    </source>
</evidence>
<dbReference type="InterPro" id="IPR005066">
    <property type="entry name" value="MoCF_OxRdtse_dimer"/>
</dbReference>
<comment type="caution">
    <text evidence="22">The sequence shown here is derived from an EMBL/GenBank/DDBJ whole genome shotgun (WGS) entry which is preliminary data.</text>
</comment>
<evidence type="ECO:0000256" key="13">
    <source>
        <dbReference type="ARBA" id="ARBA00023002"/>
    </source>
</evidence>
<evidence type="ECO:0000256" key="11">
    <source>
        <dbReference type="ARBA" id="ARBA00022723"/>
    </source>
</evidence>
<dbReference type="InterPro" id="IPR018506">
    <property type="entry name" value="Cyt_B5_heme-BS"/>
</dbReference>
<sequence length="947" mass="104810">MSSATSSSSSNADSEGTSFESTPATTAPSSPKFPDDSLNLLPSPFYPATLAQREGIPSKYQTPALPSYYPPLPSAIRPLEADEKDKGTPDDGIIRDESLVRLTGKWPFNCEPSLPDLWNAGFLTPTRLFYVRNHGIVPKVSQADADAWAFEVSGMVKKPIKLTLSDLLNPALFNPITLPVTLVCAGNRRKEQNVVRKSLGFSWGPAGLSTALFTGVLLADVLDYVQPRNEGKIGEPGFRRAEHVIFEGAEDLPNGKYGTSQRLRWARMKEKGMMLAWAMNGEALEPDHGYPLRLVVPGQIGGRSVKWLKKIIVSDKESQHHLHFWDNKVLPGTLTAEEARNGRDWWYDPRYIINDLNTNSAVARPAHDETLKIPAAGSTPSATYTVQGYAYAGGGRRVTRMELTLDDGDTWSLCDITYPEDQYRSMPFEAPVWGTLDVTDRDECFCWCFWKIEVPLEKFKGAGSLAVRGMDEGLNVQGKTMYWNPTGMMNNWWFRVAIHKTVDSATGETTCRFEHPTLPGLQPGGWMERIKEDGGDILNPQFVDPPSDEETDIATMAKESAKVKKAAVVMTNPNVKRMITMEELKAHNKEEEPWFVVHNEVYDGTGFLKSHPGGAESITLVAGEDATDDFMAIHSIDAKLQLADYHIGTLIASDAPVEVATTPTAPDPIFLHKTKWKRAKLVEIDYINHDSRNYRFALEYPEQELGLPTGQHVYARLRRKVCPGDAEDNGGAKEAEGEMVQRAYTPVSSQYVKGFLDMLIKVYFRTPQFPEGGKMTLGFEELKIGDHVEFKGPLGSFKWLGGGVAEWKGVKRPVKKLGLICGGSGITPIIQVVRGICHDATDTTTEMYVLNANKTEIDILLRAEMEELGKLAGPARFRQHLVLSKAPDGAWLGSKGRINKQMLVDHMPPPADDTLILICGPDPMIHQVVAPGMAELGWDVPNSLVIF</sequence>
<feature type="domain" description="Cytochrome b5 heme-binding" evidence="20">
    <location>
        <begin position="576"/>
        <end position="651"/>
    </location>
</feature>
<dbReference type="InParanoid" id="A0A1Y2FJL2"/>
<keyword evidence="8 18" id="KW-0500">Molybdenum</keyword>
<evidence type="ECO:0000256" key="15">
    <source>
        <dbReference type="ARBA" id="ARBA00023063"/>
    </source>
</evidence>
<comment type="subunit">
    <text evidence="5">Homodimer.</text>
</comment>
<dbReference type="STRING" id="106004.A0A1Y2FJL2"/>
<evidence type="ECO:0000313" key="22">
    <source>
        <dbReference type="EMBL" id="ORY84138.1"/>
    </source>
</evidence>
<dbReference type="PRINTS" id="PR00363">
    <property type="entry name" value="CYTOCHROMEB5"/>
</dbReference>
<organism evidence="22 23">
    <name type="scientific">Leucosporidium creatinivorum</name>
    <dbReference type="NCBI Taxonomy" id="106004"/>
    <lineage>
        <taxon>Eukaryota</taxon>
        <taxon>Fungi</taxon>
        <taxon>Dikarya</taxon>
        <taxon>Basidiomycota</taxon>
        <taxon>Pucciniomycotina</taxon>
        <taxon>Microbotryomycetes</taxon>
        <taxon>Leucosporidiales</taxon>
        <taxon>Leucosporidium</taxon>
    </lineage>
</organism>
<keyword evidence="14" id="KW-0408">Iron</keyword>
<dbReference type="Pfam" id="PF03404">
    <property type="entry name" value="Mo-co_dimer"/>
    <property type="match status" value="1"/>
</dbReference>
<dbReference type="InterPro" id="IPR036374">
    <property type="entry name" value="OxRdtase_Mopterin-bd_sf"/>
</dbReference>
<dbReference type="SUPFAM" id="SSF81296">
    <property type="entry name" value="E set domains"/>
    <property type="match status" value="1"/>
</dbReference>
<dbReference type="GO" id="GO:0006790">
    <property type="term" value="P:sulfur compound metabolic process"/>
    <property type="evidence" value="ECO:0007669"/>
    <property type="project" value="TreeGrafter"/>
</dbReference>
<dbReference type="GO" id="GO:0042128">
    <property type="term" value="P:nitrate assimilation"/>
    <property type="evidence" value="ECO:0007669"/>
    <property type="project" value="UniProtKB-KW"/>
</dbReference>
<dbReference type="GO" id="GO:0030151">
    <property type="term" value="F:molybdenum ion binding"/>
    <property type="evidence" value="ECO:0007669"/>
    <property type="project" value="InterPro"/>
</dbReference>
<dbReference type="EC" id="1.7.1.3" evidence="6"/>
<evidence type="ECO:0000256" key="4">
    <source>
        <dbReference type="ARBA" id="ARBA00006253"/>
    </source>
</evidence>
<evidence type="ECO:0000256" key="17">
    <source>
        <dbReference type="ARBA" id="ARBA00049155"/>
    </source>
</evidence>
<gene>
    <name evidence="22" type="ORF">BCR35DRAFT_351900</name>
</gene>
<dbReference type="PIRSF" id="PIRSF000233">
    <property type="entry name" value="Nitr_rd_NADH"/>
    <property type="match status" value="1"/>
</dbReference>
<keyword evidence="12" id="KW-0274">FAD</keyword>
<evidence type="ECO:0000256" key="8">
    <source>
        <dbReference type="ARBA" id="ARBA00022505"/>
    </source>
</evidence>
<dbReference type="InterPro" id="IPR008333">
    <property type="entry name" value="Cbr1-like_FAD-bd_dom"/>
</dbReference>
<dbReference type="InterPro" id="IPR001433">
    <property type="entry name" value="OxRdtase_FAD/NAD-bd"/>
</dbReference>
<comment type="catalytic activity">
    <reaction evidence="17">
        <text>nitrite + NADP(+) + H2O = nitrate + NADPH + H(+)</text>
        <dbReference type="Rhea" id="RHEA:19061"/>
        <dbReference type="ChEBI" id="CHEBI:15377"/>
        <dbReference type="ChEBI" id="CHEBI:15378"/>
        <dbReference type="ChEBI" id="CHEBI:16301"/>
        <dbReference type="ChEBI" id="CHEBI:17632"/>
        <dbReference type="ChEBI" id="CHEBI:57783"/>
        <dbReference type="ChEBI" id="CHEBI:58349"/>
        <dbReference type="EC" id="1.7.1.3"/>
    </reaction>
</comment>
<evidence type="ECO:0000313" key="23">
    <source>
        <dbReference type="Proteomes" id="UP000193467"/>
    </source>
</evidence>
<comment type="cofactor">
    <cofactor evidence="2">
        <name>FAD</name>
        <dbReference type="ChEBI" id="CHEBI:57692"/>
    </cofactor>
</comment>
<evidence type="ECO:0000256" key="3">
    <source>
        <dbReference type="ARBA" id="ARBA00003838"/>
    </source>
</evidence>
<dbReference type="SUPFAM" id="SSF63380">
    <property type="entry name" value="Riboflavin synthase domain-like"/>
    <property type="match status" value="1"/>
</dbReference>
<dbReference type="OrthoDB" id="432685at2759"/>
<evidence type="ECO:0000256" key="5">
    <source>
        <dbReference type="ARBA" id="ARBA00011738"/>
    </source>
</evidence>
<dbReference type="SUPFAM" id="SSF52343">
    <property type="entry name" value="Ferredoxin reductase-like, C-terminal NADP-linked domain"/>
    <property type="match status" value="1"/>
</dbReference>
<keyword evidence="11 18" id="KW-0479">Metal-binding</keyword>
<evidence type="ECO:0000256" key="2">
    <source>
        <dbReference type="ARBA" id="ARBA00001974"/>
    </source>
</evidence>
<dbReference type="PANTHER" id="PTHR19372:SF7">
    <property type="entry name" value="SULFITE OXIDASE, MITOCHONDRIAL"/>
    <property type="match status" value="1"/>
</dbReference>
<keyword evidence="16" id="KW-1015">Disulfide bond</keyword>
<dbReference type="PANTHER" id="PTHR19372">
    <property type="entry name" value="SULFITE REDUCTASE"/>
    <property type="match status" value="1"/>
</dbReference>
<dbReference type="GO" id="GO:0020037">
    <property type="term" value="F:heme binding"/>
    <property type="evidence" value="ECO:0007669"/>
    <property type="project" value="InterPro"/>
</dbReference>
<evidence type="ECO:0000256" key="16">
    <source>
        <dbReference type="ARBA" id="ARBA00023157"/>
    </source>
</evidence>
<proteinExistence type="inferred from homology"/>
<dbReference type="Pfam" id="PF00173">
    <property type="entry name" value="Cyt-b5"/>
    <property type="match status" value="1"/>
</dbReference>
<dbReference type="Gene3D" id="2.60.40.650">
    <property type="match status" value="1"/>
</dbReference>
<evidence type="ECO:0000256" key="10">
    <source>
        <dbReference type="ARBA" id="ARBA00022630"/>
    </source>
</evidence>
<dbReference type="PRINTS" id="PR00407">
    <property type="entry name" value="EUMOPTERIN"/>
</dbReference>
<evidence type="ECO:0000256" key="14">
    <source>
        <dbReference type="ARBA" id="ARBA00023004"/>
    </source>
</evidence>
<protein>
    <recommendedName>
        <fullName evidence="7">Nitrate reductase [NADPH]</fullName>
        <ecNumber evidence="6">1.7.1.3</ecNumber>
    </recommendedName>
</protein>
<dbReference type="GO" id="GO:0043546">
    <property type="term" value="F:molybdopterin cofactor binding"/>
    <property type="evidence" value="ECO:0007669"/>
    <property type="project" value="InterPro"/>
</dbReference>
<dbReference type="EMBL" id="MCGR01000018">
    <property type="protein sequence ID" value="ORY84138.1"/>
    <property type="molecule type" value="Genomic_DNA"/>
</dbReference>
<feature type="binding site" evidence="18">
    <location>
        <position position="184"/>
    </location>
    <ligand>
        <name>Mo-molybdopterin</name>
        <dbReference type="ChEBI" id="CHEBI:71302"/>
    </ligand>
    <ligandPart>
        <name>Mo</name>
        <dbReference type="ChEBI" id="CHEBI:28685"/>
    </ligandPart>
</feature>
<dbReference type="SUPFAM" id="SSF56524">
    <property type="entry name" value="Oxidoreductase molybdopterin-binding domain"/>
    <property type="match status" value="1"/>
</dbReference>
<dbReference type="PROSITE" id="PS00191">
    <property type="entry name" value="CYTOCHROME_B5_1"/>
    <property type="match status" value="1"/>
</dbReference>
<feature type="region of interest" description="Disordered" evidence="19">
    <location>
        <begin position="1"/>
        <end position="38"/>
    </location>
</feature>
<dbReference type="PRINTS" id="PR00406">
    <property type="entry name" value="CYTB5RDTASE"/>
</dbReference>
<dbReference type="PROSITE" id="PS00559">
    <property type="entry name" value="MOLYBDOPTERIN_EUK"/>
    <property type="match status" value="1"/>
</dbReference>
<dbReference type="SMART" id="SM01117">
    <property type="entry name" value="Cyt-b5"/>
    <property type="match status" value="1"/>
</dbReference>
<evidence type="ECO:0000256" key="18">
    <source>
        <dbReference type="PIRSR" id="PIRSR000233-1"/>
    </source>
</evidence>
<feature type="compositionally biased region" description="Low complexity" evidence="19">
    <location>
        <begin position="1"/>
        <end position="18"/>
    </location>
</feature>
<dbReference type="Pfam" id="PF00970">
    <property type="entry name" value="FAD_binding_6"/>
    <property type="match status" value="2"/>
</dbReference>
<dbReference type="Proteomes" id="UP000193467">
    <property type="component" value="Unassembled WGS sequence"/>
</dbReference>
<dbReference type="InterPro" id="IPR017927">
    <property type="entry name" value="FAD-bd_FR_type"/>
</dbReference>
<dbReference type="SUPFAM" id="SSF55856">
    <property type="entry name" value="Cytochrome b5-like heme/steroid binding domain"/>
    <property type="match status" value="1"/>
</dbReference>
<feature type="domain" description="FAD-binding FR-type" evidence="21">
    <location>
        <begin position="674"/>
        <end position="800"/>
    </location>
</feature>
<dbReference type="PROSITE" id="PS51384">
    <property type="entry name" value="FAD_FR"/>
    <property type="match status" value="1"/>
</dbReference>
<keyword evidence="23" id="KW-1185">Reference proteome</keyword>
<evidence type="ECO:0000256" key="7">
    <source>
        <dbReference type="ARBA" id="ARBA00015499"/>
    </source>
</evidence>
<evidence type="ECO:0000256" key="12">
    <source>
        <dbReference type="ARBA" id="ARBA00022827"/>
    </source>
</evidence>
<keyword evidence="9" id="KW-0349">Heme</keyword>
<dbReference type="InterPro" id="IPR008335">
    <property type="entry name" value="Mopterin_OxRdtase_euk"/>
</dbReference>
<dbReference type="Gene3D" id="3.90.420.10">
    <property type="entry name" value="Oxidoreductase, molybdopterin-binding domain"/>
    <property type="match status" value="1"/>
</dbReference>
<dbReference type="InterPro" id="IPR000572">
    <property type="entry name" value="OxRdtase_Mopterin-bd_dom"/>
</dbReference>
<keyword evidence="15" id="KW-0534">Nitrate assimilation</keyword>
<comment type="similarity">
    <text evidence="4">Belongs to the nitrate reductase family.</text>
</comment>
<evidence type="ECO:0000256" key="1">
    <source>
        <dbReference type="ARBA" id="ARBA00001971"/>
    </source>
</evidence>
<dbReference type="InterPro" id="IPR017938">
    <property type="entry name" value="Riboflavin_synthase-like_b-brl"/>
</dbReference>
<dbReference type="PROSITE" id="PS50255">
    <property type="entry name" value="CYTOCHROME_B5_2"/>
    <property type="match status" value="1"/>
</dbReference>
<dbReference type="InterPro" id="IPR039261">
    <property type="entry name" value="FNR_nucleotide-bd"/>
</dbReference>
<evidence type="ECO:0000259" key="20">
    <source>
        <dbReference type="PROSITE" id="PS50255"/>
    </source>
</evidence>
<comment type="cofactor">
    <cofactor evidence="1">
        <name>heme</name>
        <dbReference type="ChEBI" id="CHEBI:30413"/>
    </cofactor>
</comment>
<dbReference type="Pfam" id="PF00175">
    <property type="entry name" value="NAD_binding_1"/>
    <property type="match status" value="1"/>
</dbReference>
<dbReference type="InterPro" id="IPR036400">
    <property type="entry name" value="Cyt_B5-like_heme/steroid_sf"/>
</dbReference>
<dbReference type="InterPro" id="IPR001199">
    <property type="entry name" value="Cyt_B5-like_heme/steroid-bd"/>
</dbReference>
<evidence type="ECO:0000256" key="9">
    <source>
        <dbReference type="ARBA" id="ARBA00022617"/>
    </source>
</evidence>
<dbReference type="AlphaFoldDB" id="A0A1Y2FJL2"/>
<dbReference type="GO" id="GO:0008482">
    <property type="term" value="F:sulfite oxidase activity"/>
    <property type="evidence" value="ECO:0007669"/>
    <property type="project" value="TreeGrafter"/>
</dbReference>
<dbReference type="CDD" id="cd06183">
    <property type="entry name" value="cyt_b5_reduct_like"/>
    <property type="match status" value="1"/>
</dbReference>
<keyword evidence="13" id="KW-0560">Oxidoreductase</keyword>